<feature type="region of interest" description="Disordered" evidence="1">
    <location>
        <begin position="311"/>
        <end position="342"/>
    </location>
</feature>
<evidence type="ECO:0000313" key="2">
    <source>
        <dbReference type="EMBL" id="KAK4142695.1"/>
    </source>
</evidence>
<dbReference type="Proteomes" id="UP001302676">
    <property type="component" value="Unassembled WGS sequence"/>
</dbReference>
<reference evidence="2" key="1">
    <citation type="journal article" date="2023" name="Mol. Phylogenet. Evol.">
        <title>Genome-scale phylogeny and comparative genomics of the fungal order Sordariales.</title>
        <authorList>
            <person name="Hensen N."/>
            <person name="Bonometti L."/>
            <person name="Westerberg I."/>
            <person name="Brannstrom I.O."/>
            <person name="Guillou S."/>
            <person name="Cros-Aarteil S."/>
            <person name="Calhoun S."/>
            <person name="Haridas S."/>
            <person name="Kuo A."/>
            <person name="Mondo S."/>
            <person name="Pangilinan J."/>
            <person name="Riley R."/>
            <person name="LaButti K."/>
            <person name="Andreopoulos B."/>
            <person name="Lipzen A."/>
            <person name="Chen C."/>
            <person name="Yan M."/>
            <person name="Daum C."/>
            <person name="Ng V."/>
            <person name="Clum A."/>
            <person name="Steindorff A."/>
            <person name="Ohm R.A."/>
            <person name="Martin F."/>
            <person name="Silar P."/>
            <person name="Natvig D.O."/>
            <person name="Lalanne C."/>
            <person name="Gautier V."/>
            <person name="Ament-Velasquez S.L."/>
            <person name="Kruys A."/>
            <person name="Hutchinson M.I."/>
            <person name="Powell A.J."/>
            <person name="Barry K."/>
            <person name="Miller A.N."/>
            <person name="Grigoriev I.V."/>
            <person name="Debuchy R."/>
            <person name="Gladieux P."/>
            <person name="Hiltunen Thoren M."/>
            <person name="Johannesson H."/>
        </authorList>
    </citation>
    <scope>NUCLEOTIDE SEQUENCE</scope>
    <source>
        <strain evidence="2">CBS 141.50</strain>
    </source>
</reference>
<reference evidence="2" key="2">
    <citation type="submission" date="2023-05" db="EMBL/GenBank/DDBJ databases">
        <authorList>
            <consortium name="Lawrence Berkeley National Laboratory"/>
            <person name="Steindorff A."/>
            <person name="Hensen N."/>
            <person name="Bonometti L."/>
            <person name="Westerberg I."/>
            <person name="Brannstrom I.O."/>
            <person name="Guillou S."/>
            <person name="Cros-Aarteil S."/>
            <person name="Calhoun S."/>
            <person name="Haridas S."/>
            <person name="Kuo A."/>
            <person name="Mondo S."/>
            <person name="Pangilinan J."/>
            <person name="Riley R."/>
            <person name="Labutti K."/>
            <person name="Andreopoulos B."/>
            <person name="Lipzen A."/>
            <person name="Chen C."/>
            <person name="Yanf M."/>
            <person name="Daum C."/>
            <person name="Ng V."/>
            <person name="Clum A."/>
            <person name="Ohm R."/>
            <person name="Martin F."/>
            <person name="Silar P."/>
            <person name="Natvig D."/>
            <person name="Lalanne C."/>
            <person name="Gautier V."/>
            <person name="Ament-Velasquez S.L."/>
            <person name="Kruys A."/>
            <person name="Hutchinson M.I."/>
            <person name="Powell A.J."/>
            <person name="Barry K."/>
            <person name="Miller A.N."/>
            <person name="Grigoriev I.V."/>
            <person name="Debuchy R."/>
            <person name="Gladieux P."/>
            <person name="Thoren M.H."/>
            <person name="Johannesson H."/>
        </authorList>
    </citation>
    <scope>NUCLEOTIDE SEQUENCE</scope>
    <source>
        <strain evidence="2">CBS 141.50</strain>
    </source>
</reference>
<accession>A0AAN6V280</accession>
<dbReference type="AlphaFoldDB" id="A0AAN6V280"/>
<dbReference type="EMBL" id="MU853594">
    <property type="protein sequence ID" value="KAK4142695.1"/>
    <property type="molecule type" value="Genomic_DNA"/>
</dbReference>
<sequence>MPGPAPTPYYNGPITPTDCLFITFLYAIRHAATTGVKLCARCEVLVIRRFHFEYRKIRPDLHITPEQAAKERFSVGEYTRGYGTMHQELLPMAKARNLTVNQYLLYHFWLPVLRPTIYYLDSAGVQRAERGPPNENRRSAVDVGLSDCWVKVWMACHGRYTIQDLRRGRPYADPFRGDLYPDKEWFVPSSFEKLYHNWMSLLRLPSLVQNCTCPDRVFVTGDPPLPWTPGERNQNFSDNRTSFRTFLDKYTDNQILDVYKKFCAPYLERGAHRIDQIKPMTMLWREQHPGFLSGLYDLEAGVGAIQAASNVQGPRPQAVQNNPGGQVNQGALQQQNNTPQAEPSYTLAEIEAANSLMLMSQRWNNGTGDAEGQE</sequence>
<proteinExistence type="predicted"/>
<evidence type="ECO:0000256" key="1">
    <source>
        <dbReference type="SAM" id="MobiDB-lite"/>
    </source>
</evidence>
<dbReference type="RefSeq" id="XP_062636066.1">
    <property type="nucleotide sequence ID" value="XM_062781083.1"/>
</dbReference>
<organism evidence="2 3">
    <name type="scientific">Dichotomopilus funicola</name>
    <dbReference type="NCBI Taxonomy" id="1934379"/>
    <lineage>
        <taxon>Eukaryota</taxon>
        <taxon>Fungi</taxon>
        <taxon>Dikarya</taxon>
        <taxon>Ascomycota</taxon>
        <taxon>Pezizomycotina</taxon>
        <taxon>Sordariomycetes</taxon>
        <taxon>Sordariomycetidae</taxon>
        <taxon>Sordariales</taxon>
        <taxon>Chaetomiaceae</taxon>
        <taxon>Dichotomopilus</taxon>
    </lineage>
</organism>
<keyword evidence="3" id="KW-1185">Reference proteome</keyword>
<name>A0AAN6V280_9PEZI</name>
<gene>
    <name evidence="2" type="ORF">C8A04DRAFT_29651</name>
</gene>
<protein>
    <submittedName>
        <fullName evidence="2">Uncharacterized protein</fullName>
    </submittedName>
</protein>
<evidence type="ECO:0000313" key="3">
    <source>
        <dbReference type="Proteomes" id="UP001302676"/>
    </source>
</evidence>
<dbReference type="GeneID" id="87817696"/>
<comment type="caution">
    <text evidence="2">The sequence shown here is derived from an EMBL/GenBank/DDBJ whole genome shotgun (WGS) entry which is preliminary data.</text>
</comment>